<name>A0A0B4DQU7_9CAUL</name>
<organism evidence="13 14">
    <name type="scientific">Brevundimonas nasdae</name>
    <dbReference type="NCBI Taxonomy" id="172043"/>
    <lineage>
        <taxon>Bacteria</taxon>
        <taxon>Pseudomonadati</taxon>
        <taxon>Pseudomonadota</taxon>
        <taxon>Alphaproteobacteria</taxon>
        <taxon>Caulobacterales</taxon>
        <taxon>Caulobacteraceae</taxon>
        <taxon>Brevundimonas</taxon>
    </lineage>
</organism>
<dbReference type="RefSeq" id="WP_039246894.1">
    <property type="nucleotide sequence ID" value="NZ_JWSY01000020.1"/>
</dbReference>
<dbReference type="SUPFAM" id="SSF56935">
    <property type="entry name" value="Porins"/>
    <property type="match status" value="1"/>
</dbReference>
<reference evidence="13 14" key="1">
    <citation type="submission" date="2014-12" db="EMBL/GenBank/DDBJ databases">
        <title>Genome sequencing of Brevundimonas nasdae TPW30.</title>
        <authorList>
            <person name="Tan P.W."/>
            <person name="Chan K.-G."/>
        </authorList>
    </citation>
    <scope>NUCLEOTIDE SEQUENCE [LARGE SCALE GENOMIC DNA]</scope>
    <source>
        <strain evidence="13 14">TPW30</strain>
    </source>
</reference>
<dbReference type="PANTHER" id="PTHR47234">
    <property type="match status" value="1"/>
</dbReference>
<feature type="chain" id="PRO_5002102754" evidence="10">
    <location>
        <begin position="27"/>
        <end position="1016"/>
    </location>
</feature>
<keyword evidence="4 8" id="KW-0812">Transmembrane</keyword>
<evidence type="ECO:0000256" key="3">
    <source>
        <dbReference type="ARBA" id="ARBA00022452"/>
    </source>
</evidence>
<dbReference type="InterPro" id="IPR037066">
    <property type="entry name" value="Plug_dom_sf"/>
</dbReference>
<dbReference type="InterPro" id="IPR000531">
    <property type="entry name" value="Beta-barrel_TonB"/>
</dbReference>
<evidence type="ECO:0000256" key="10">
    <source>
        <dbReference type="SAM" id="SignalP"/>
    </source>
</evidence>
<comment type="subcellular location">
    <subcellularLocation>
        <location evidence="1 8">Cell outer membrane</location>
        <topology evidence="1 8">Multi-pass membrane protein</topology>
    </subcellularLocation>
</comment>
<keyword evidence="6 8" id="KW-0472">Membrane</keyword>
<evidence type="ECO:0000256" key="7">
    <source>
        <dbReference type="ARBA" id="ARBA00023237"/>
    </source>
</evidence>
<sequence>MLSKRKYLFSTTIIAGVMAAAAPVWAQATSTTTSTSTSSNDQDQEDATRVQDVVVTGSRIRGVYNSPSPVQVVTKDESTLQGLASTSELLQSNAVTGGTSQINNLYTGFVTNGGPGANTIGLRGLGPTRTLLLLNGRRVAPAGSRGSVGSADLNVLPSALISRIEVLKDGASSIYGSDAVAGVINIVTQNDLEGIVVEGQYNATTDANGGGDRSRFSISAGHQAENYSIIGSVERYDQEALLVGDREFARCPTQGFLNTNPSYQNYIDPLTGQPKCFSLDNGGVTINTLGLSSRAGIGAAGSLTPGALGTFNRFRPNSAITTGVVGFEGVGGTSSPNTNVRDTYDPRMLEATLFSPVTTTTAFLGVNAKLGGIELYSESLVNRRESSQLDFRQLSLDYAVGSLLLPANISGGSAFSVDQGLNGGRNVQARAFIGFGLYEAKQQVDFAKQTIGARGNLPFRDWRWDTYASYTRSKSEYTYEQFLTSELIKSLNVVVAPAGTPASLTRTGIGPTGPVTVTCAVNLTDPTAGCIPAPFLTNDTLAGRLPANWVSKVVRPVTGTTEYNETVFSAGIDGSLLTLPAGPLSFFLGAEFRKADIDDTPGLDSQTGNTYNFSTAAITRGKDAVREVFGEIEAPLLRDVPFAHELSLSASARWTDYDSYGDDTTYKIGLNYAPVEGVLFRATYGTSYRAPALFEQFLGATAGFIASTNDVCNNYDATTTNPNRAANCASQGLPAGFTATSSVRVLQAGGAAAGLSAETSTNFTGGIVLTPTLPESFGRLAFAVDYYKIELDNSVSQVGAAYILSQCYNSSQAEFAARSGYCAFVSRDTATRALTVTNGYVNIATNYVEGIDYNARYTTEEVFGGRISANLAVTQYLSRYSQLFPTDPIYDAIGTTSDPEYTAQFDLTFAKDQWRVRYGIDWTAATSDEEDQQARNGYSLLNDFGIDTRLNDYFLHNVSAQWAAKDFSVTVGVRNLFNAEPPSASGYWFAGVGNAPIYSGYDYYGRTAFVNLSKSF</sequence>
<dbReference type="InterPro" id="IPR039426">
    <property type="entry name" value="TonB-dep_rcpt-like"/>
</dbReference>
<dbReference type="GO" id="GO:0009279">
    <property type="term" value="C:cell outer membrane"/>
    <property type="evidence" value="ECO:0007669"/>
    <property type="project" value="UniProtKB-SubCell"/>
</dbReference>
<evidence type="ECO:0000256" key="8">
    <source>
        <dbReference type="PROSITE-ProRule" id="PRU01360"/>
    </source>
</evidence>
<proteinExistence type="inferred from homology"/>
<dbReference type="Gene3D" id="2.170.130.10">
    <property type="entry name" value="TonB-dependent receptor, plug domain"/>
    <property type="match status" value="1"/>
</dbReference>
<evidence type="ECO:0000313" key="14">
    <source>
        <dbReference type="Proteomes" id="UP000031166"/>
    </source>
</evidence>
<dbReference type="EMBL" id="JWSY01000020">
    <property type="protein sequence ID" value="KIC56658.1"/>
    <property type="molecule type" value="Genomic_DNA"/>
</dbReference>
<keyword evidence="2 8" id="KW-0813">Transport</keyword>
<dbReference type="PROSITE" id="PS52016">
    <property type="entry name" value="TONB_DEPENDENT_REC_3"/>
    <property type="match status" value="1"/>
</dbReference>
<evidence type="ECO:0000256" key="4">
    <source>
        <dbReference type="ARBA" id="ARBA00022692"/>
    </source>
</evidence>
<dbReference type="Pfam" id="PF07715">
    <property type="entry name" value="Plug"/>
    <property type="match status" value="1"/>
</dbReference>
<dbReference type="STRING" id="172043.RM53_11410"/>
<keyword evidence="5 9" id="KW-0798">TonB box</keyword>
<dbReference type="Gene3D" id="2.40.170.20">
    <property type="entry name" value="TonB-dependent receptor, beta-barrel domain"/>
    <property type="match status" value="1"/>
</dbReference>
<dbReference type="Proteomes" id="UP000031166">
    <property type="component" value="Unassembled WGS sequence"/>
</dbReference>
<evidence type="ECO:0000259" key="11">
    <source>
        <dbReference type="Pfam" id="PF00593"/>
    </source>
</evidence>
<dbReference type="InterPro" id="IPR012910">
    <property type="entry name" value="Plug_dom"/>
</dbReference>
<dbReference type="InterPro" id="IPR036942">
    <property type="entry name" value="Beta-barrel_TonB_sf"/>
</dbReference>
<evidence type="ECO:0000259" key="12">
    <source>
        <dbReference type="Pfam" id="PF07715"/>
    </source>
</evidence>
<comment type="similarity">
    <text evidence="8 9">Belongs to the TonB-dependent receptor family.</text>
</comment>
<evidence type="ECO:0000256" key="2">
    <source>
        <dbReference type="ARBA" id="ARBA00022448"/>
    </source>
</evidence>
<feature type="signal peptide" evidence="10">
    <location>
        <begin position="1"/>
        <end position="26"/>
    </location>
</feature>
<keyword evidence="10" id="KW-0732">Signal</keyword>
<evidence type="ECO:0000256" key="1">
    <source>
        <dbReference type="ARBA" id="ARBA00004571"/>
    </source>
</evidence>
<dbReference type="AlphaFoldDB" id="A0A0B4DQU7"/>
<evidence type="ECO:0000256" key="6">
    <source>
        <dbReference type="ARBA" id="ARBA00023136"/>
    </source>
</evidence>
<keyword evidence="3 8" id="KW-1134">Transmembrane beta strand</keyword>
<evidence type="ECO:0000256" key="5">
    <source>
        <dbReference type="ARBA" id="ARBA00023077"/>
    </source>
</evidence>
<dbReference type="Pfam" id="PF00593">
    <property type="entry name" value="TonB_dep_Rec_b-barrel"/>
    <property type="match status" value="1"/>
</dbReference>
<feature type="domain" description="TonB-dependent receptor plug" evidence="12">
    <location>
        <begin position="64"/>
        <end position="183"/>
    </location>
</feature>
<accession>A0A0B4DQU7</accession>
<evidence type="ECO:0000313" key="13">
    <source>
        <dbReference type="EMBL" id="KIC56658.1"/>
    </source>
</evidence>
<keyword evidence="7 8" id="KW-0998">Cell outer membrane</keyword>
<gene>
    <name evidence="13" type="ORF">RM53_11410</name>
</gene>
<dbReference type="PANTHER" id="PTHR47234:SF2">
    <property type="entry name" value="TONB-DEPENDENT RECEPTOR"/>
    <property type="match status" value="1"/>
</dbReference>
<keyword evidence="13" id="KW-0675">Receptor</keyword>
<protein>
    <submittedName>
        <fullName evidence="13">TonB-dependent receptor</fullName>
    </submittedName>
</protein>
<comment type="caution">
    <text evidence="13">The sequence shown here is derived from an EMBL/GenBank/DDBJ whole genome shotgun (WGS) entry which is preliminary data.</text>
</comment>
<feature type="domain" description="TonB-dependent receptor-like beta-barrel" evidence="11">
    <location>
        <begin position="438"/>
        <end position="976"/>
    </location>
</feature>
<evidence type="ECO:0000256" key="9">
    <source>
        <dbReference type="RuleBase" id="RU003357"/>
    </source>
</evidence>